<dbReference type="Pfam" id="PF01582">
    <property type="entry name" value="TIR"/>
    <property type="match status" value="1"/>
</dbReference>
<evidence type="ECO:0000313" key="11">
    <source>
        <dbReference type="EMBL" id="GAY65662.1"/>
    </source>
</evidence>
<evidence type="ECO:0000256" key="5">
    <source>
        <dbReference type="ARBA" id="ARBA00023027"/>
    </source>
</evidence>
<dbReference type="InterPro" id="IPR042197">
    <property type="entry name" value="Apaf_helical"/>
</dbReference>
<feature type="domain" description="C-JID" evidence="9">
    <location>
        <begin position="766"/>
        <end position="844"/>
    </location>
</feature>
<dbReference type="PRINTS" id="PR00364">
    <property type="entry name" value="DISEASERSIST"/>
</dbReference>
<evidence type="ECO:0000256" key="2">
    <source>
        <dbReference type="ARBA" id="ARBA00022614"/>
    </source>
</evidence>
<dbReference type="InterPro" id="IPR058192">
    <property type="entry name" value="WHD_ROQ1-like"/>
</dbReference>
<dbReference type="InterPro" id="IPR035897">
    <property type="entry name" value="Toll_tir_struct_dom_sf"/>
</dbReference>
<dbReference type="PANTHER" id="PTHR11017:SF570">
    <property type="entry name" value="DISEASE RESISTANCE PROTEIN (TIR-NBS CLASS)-RELATED"/>
    <property type="match status" value="1"/>
</dbReference>
<keyword evidence="5" id="KW-0520">NAD</keyword>
<evidence type="ECO:0000259" key="9">
    <source>
        <dbReference type="Pfam" id="PF20160"/>
    </source>
</evidence>
<dbReference type="InterPro" id="IPR032675">
    <property type="entry name" value="LRR_dom_sf"/>
</dbReference>
<feature type="domain" description="Disease resistance protein Roq1-like winged-helix" evidence="10">
    <location>
        <begin position="293"/>
        <end position="363"/>
    </location>
</feature>
<protein>
    <recommendedName>
        <fullName evidence="1">ADP-ribosyl cyclase/cyclic ADP-ribose hydrolase</fullName>
        <ecNumber evidence="1">3.2.2.6</ecNumber>
    </recommendedName>
</protein>
<feature type="domain" description="NB-ARC" evidence="7">
    <location>
        <begin position="63"/>
        <end position="225"/>
    </location>
</feature>
<dbReference type="InterPro" id="IPR011713">
    <property type="entry name" value="Leu-rich_rpt_3"/>
</dbReference>
<proteinExistence type="predicted"/>
<dbReference type="InterPro" id="IPR027417">
    <property type="entry name" value="P-loop_NTPase"/>
</dbReference>
<dbReference type="SUPFAM" id="SSF52540">
    <property type="entry name" value="P-loop containing nucleoside triphosphate hydrolases"/>
    <property type="match status" value="1"/>
</dbReference>
<keyword evidence="4" id="KW-0378">Hydrolase</keyword>
<dbReference type="FunFam" id="3.80.10.10:FF:000386">
    <property type="entry name" value="Disease resistance protein RPS4"/>
    <property type="match status" value="1"/>
</dbReference>
<dbReference type="GO" id="GO:0006952">
    <property type="term" value="P:defense response"/>
    <property type="evidence" value="ECO:0007669"/>
    <property type="project" value="InterPro"/>
</dbReference>
<dbReference type="InterPro" id="IPR002182">
    <property type="entry name" value="NB-ARC"/>
</dbReference>
<reference evidence="11 12" key="1">
    <citation type="journal article" date="2017" name="Front. Genet.">
        <title>Draft sequencing of the heterozygous diploid genome of Satsuma (Citrus unshiu Marc.) using a hybrid assembly approach.</title>
        <authorList>
            <person name="Shimizu T."/>
            <person name="Tanizawa Y."/>
            <person name="Mochizuki T."/>
            <person name="Nagasaki H."/>
            <person name="Yoshioka T."/>
            <person name="Toyoda A."/>
            <person name="Fujiyama A."/>
            <person name="Kaminuma E."/>
            <person name="Nakamura Y."/>
        </authorList>
    </citation>
    <scope>NUCLEOTIDE SEQUENCE [LARGE SCALE GENOMIC DNA]</scope>
    <source>
        <strain evidence="12">cv. Miyagawa wase</strain>
    </source>
</reference>
<evidence type="ECO:0000256" key="4">
    <source>
        <dbReference type="ARBA" id="ARBA00022801"/>
    </source>
</evidence>
<dbReference type="SUPFAM" id="SSF52058">
    <property type="entry name" value="L domain-like"/>
    <property type="match status" value="1"/>
</dbReference>
<keyword evidence="2" id="KW-0433">Leucine-rich repeat</keyword>
<dbReference type="Proteomes" id="UP000236630">
    <property type="component" value="Unassembled WGS sequence"/>
</dbReference>
<dbReference type="InterPro" id="IPR045344">
    <property type="entry name" value="C-JID"/>
</dbReference>
<evidence type="ECO:0000256" key="6">
    <source>
        <dbReference type="ARBA" id="ARBA00047304"/>
    </source>
</evidence>
<dbReference type="GO" id="GO:0007165">
    <property type="term" value="P:signal transduction"/>
    <property type="evidence" value="ECO:0007669"/>
    <property type="project" value="InterPro"/>
</dbReference>
<evidence type="ECO:0000259" key="7">
    <source>
        <dbReference type="Pfam" id="PF00931"/>
    </source>
</evidence>
<dbReference type="Gene3D" id="3.40.50.300">
    <property type="entry name" value="P-loop containing nucleotide triphosphate hydrolases"/>
    <property type="match status" value="1"/>
</dbReference>
<gene>
    <name evidence="11" type="ORF">CUMW_242860</name>
</gene>
<dbReference type="Gene3D" id="3.40.50.10140">
    <property type="entry name" value="Toll/interleukin-1 receptor homology (TIR) domain"/>
    <property type="match status" value="1"/>
</dbReference>
<dbReference type="InterPro" id="IPR044974">
    <property type="entry name" value="Disease_R_plants"/>
</dbReference>
<dbReference type="AlphaFoldDB" id="A0A2H5QM22"/>
<evidence type="ECO:0000313" key="12">
    <source>
        <dbReference type="Proteomes" id="UP000236630"/>
    </source>
</evidence>
<keyword evidence="12" id="KW-1185">Reference proteome</keyword>
<dbReference type="Pfam" id="PF07725">
    <property type="entry name" value="LRR_3"/>
    <property type="match status" value="1"/>
</dbReference>
<name>A0A2H5QM22_CITUN</name>
<dbReference type="GO" id="GO:0043531">
    <property type="term" value="F:ADP binding"/>
    <property type="evidence" value="ECO:0007669"/>
    <property type="project" value="InterPro"/>
</dbReference>
<comment type="catalytic activity">
    <reaction evidence="6">
        <text>NAD(+) + H2O = ADP-D-ribose + nicotinamide + H(+)</text>
        <dbReference type="Rhea" id="RHEA:16301"/>
        <dbReference type="ChEBI" id="CHEBI:15377"/>
        <dbReference type="ChEBI" id="CHEBI:15378"/>
        <dbReference type="ChEBI" id="CHEBI:17154"/>
        <dbReference type="ChEBI" id="CHEBI:57540"/>
        <dbReference type="ChEBI" id="CHEBI:57967"/>
        <dbReference type="EC" id="3.2.2.6"/>
    </reaction>
    <physiologicalReaction direction="left-to-right" evidence="6">
        <dbReference type="Rhea" id="RHEA:16302"/>
    </physiologicalReaction>
</comment>
<dbReference type="PANTHER" id="PTHR11017">
    <property type="entry name" value="LEUCINE-RICH REPEAT-CONTAINING PROTEIN"/>
    <property type="match status" value="1"/>
</dbReference>
<comment type="caution">
    <text evidence="11">The sequence shown here is derived from an EMBL/GenBank/DDBJ whole genome shotgun (WGS) entry which is preliminary data.</text>
</comment>
<dbReference type="Pfam" id="PF00931">
    <property type="entry name" value="NB-ARC"/>
    <property type="match status" value="1"/>
</dbReference>
<dbReference type="EMBL" id="BDQV01000502">
    <property type="protein sequence ID" value="GAY65662.1"/>
    <property type="molecule type" value="Genomic_DNA"/>
</dbReference>
<accession>A0A2H5QM22</accession>
<dbReference type="Pfam" id="PF23282">
    <property type="entry name" value="WHD_ROQ1"/>
    <property type="match status" value="1"/>
</dbReference>
<evidence type="ECO:0000259" key="8">
    <source>
        <dbReference type="Pfam" id="PF01582"/>
    </source>
</evidence>
<keyword evidence="3" id="KW-0677">Repeat</keyword>
<dbReference type="InterPro" id="IPR000157">
    <property type="entry name" value="TIR_dom"/>
</dbReference>
<organism evidence="11 12">
    <name type="scientific">Citrus unshiu</name>
    <name type="common">Satsuma mandarin</name>
    <name type="synonym">Citrus nobilis var. unshiu</name>
    <dbReference type="NCBI Taxonomy" id="55188"/>
    <lineage>
        <taxon>Eukaryota</taxon>
        <taxon>Viridiplantae</taxon>
        <taxon>Streptophyta</taxon>
        <taxon>Embryophyta</taxon>
        <taxon>Tracheophyta</taxon>
        <taxon>Spermatophyta</taxon>
        <taxon>Magnoliopsida</taxon>
        <taxon>eudicotyledons</taxon>
        <taxon>Gunneridae</taxon>
        <taxon>Pentapetalae</taxon>
        <taxon>rosids</taxon>
        <taxon>malvids</taxon>
        <taxon>Sapindales</taxon>
        <taxon>Rutaceae</taxon>
        <taxon>Aurantioideae</taxon>
        <taxon>Citrus</taxon>
    </lineage>
</organism>
<dbReference type="Pfam" id="PF20160">
    <property type="entry name" value="C-JID"/>
    <property type="match status" value="1"/>
</dbReference>
<dbReference type="Gene3D" id="1.10.8.430">
    <property type="entry name" value="Helical domain of apoptotic protease-activating factors"/>
    <property type="match status" value="1"/>
</dbReference>
<dbReference type="Gene3D" id="3.80.10.10">
    <property type="entry name" value="Ribonuclease Inhibitor"/>
    <property type="match status" value="2"/>
</dbReference>
<feature type="domain" description="TIR" evidence="8">
    <location>
        <begin position="3"/>
        <end position="54"/>
    </location>
</feature>
<evidence type="ECO:0000256" key="1">
    <source>
        <dbReference type="ARBA" id="ARBA00011982"/>
    </source>
</evidence>
<evidence type="ECO:0000256" key="3">
    <source>
        <dbReference type="ARBA" id="ARBA00022737"/>
    </source>
</evidence>
<dbReference type="EC" id="3.2.2.6" evidence="1"/>
<sequence length="1047" mass="120600">MRKRWRNALTEAANLSGFNSHVIRPESKLIEEISDEVLKRLDDTFENDNKELVGVECPINEIESLLRTGSAGVCKLGIWGIGGIGKTTIAGAVFNKTSRHFEGSYFAHNVREAQENGGLAHLRQQLLSTLLNDRNVKNFPNIVLNFQSKRFTRKKVLIVFDDVTHLQQIEFLIGRIDWLASGSRIIITTRDKHVLSNCLVDQIYEVKELVDVYALKLFSRRAFGEDDPNASYTELTQVAVKYAKGVPLALKVLGSFLFGRRKEEWKSAMKKMEIVPHMEIQEVLKISYDGLDDHEQDIFLDIACFLVGEDRDQVMRFLNSCGFFAEVGLSVLVDKSLITIDYNTIRMHDLLRDMGREIVRKESIHHPGERSRLWHYKDIYEVLTRNMGTTAIQAISLDMSKVNNEIRINRSTFSKMPKLRFLKFYGKNKCMLSHFKGVPFTDVRYFEWHEFPLKTLNIRAENLVSLKLPGSNVEQLWDDVQNLVNIKEIDLHGSKQLSKLPDLSQARNLERLKLDGCSSLMETHSSIQYLNKLEVLDLRLCENLRSLPDTICSESLFELRLWGCSNLKNFPEISSSHIHFLDLYECGIEDMPLSIECLSKLNSLDIHNCTRLEYIKSSIFKLKSLKHIEISSCSNLKRFPEISSSCNREGSTEVLHLKGNNLERIPESIRHLSKLKSLDISYCEWLHTLPELPRNLYHLEAHHCTLLEALSGFSLVSFSSFVDLSNCYKLDPKKLGEIVKDSLQKDHERRRKQTHNNKWIHRRMYFPGNEIPKWFRYQSMGSSATLEMPPTGFFSNKKLMGFAVCAIVAFRDQHHDSDSRYSGHYEYDRKDNLYSLDCTWKVKSEGCYRDLRSWYFGTISSYVRSEHVFLGYYLFDSVELDTRIVGVISKIDQLCTDQKFLSSVQPGAESYLPILTCETAKRAGGGNLKLQWKSQTVHDESELHGEHIVQSIEGTRALALQLRHKLGSGWKIFASFKGNFSEQDQTAPFGQTFWYEKYQDSKRFLADLHIKQVRFAANAKLGLGREDRPSIFLSSNNGYSSYNDKQF</sequence>
<dbReference type="GO" id="GO:0061809">
    <property type="term" value="F:NAD+ nucleosidase activity, cyclic ADP-ribose generating"/>
    <property type="evidence" value="ECO:0007669"/>
    <property type="project" value="UniProtKB-EC"/>
</dbReference>
<evidence type="ECO:0000259" key="10">
    <source>
        <dbReference type="Pfam" id="PF23282"/>
    </source>
</evidence>